<gene>
    <name evidence="1" type="ORF">LTS18_002263</name>
</gene>
<accession>A0ACC3DDW0</accession>
<protein>
    <submittedName>
        <fullName evidence="1">Uncharacterized protein</fullName>
    </submittedName>
</protein>
<sequence>MKYSIVVAATASEAAPLQYISCFTATSMGSRSCLARDIDAFRLKKGTQAASWVARNPEKVKAADARCKKKAVVERKHYCTTCERAFADSSKLKRHNNSAQHKNRVSGKPPTAKALQAREYSARLIANKTFHCATCDQSFDGAYHLNQHNMSQKHLSRTTCQLVA</sequence>
<dbReference type="EMBL" id="JAWDJW010006138">
    <property type="protein sequence ID" value="KAK3065894.1"/>
    <property type="molecule type" value="Genomic_DNA"/>
</dbReference>
<reference evidence="1" key="1">
    <citation type="submission" date="2024-09" db="EMBL/GenBank/DDBJ databases">
        <title>Black Yeasts Isolated from many extreme environments.</title>
        <authorList>
            <person name="Coleine C."/>
            <person name="Stajich J.E."/>
            <person name="Selbmann L."/>
        </authorList>
    </citation>
    <scope>NUCLEOTIDE SEQUENCE</scope>
    <source>
        <strain evidence="1">CCFEE 5737</strain>
    </source>
</reference>
<proteinExistence type="predicted"/>
<keyword evidence="2" id="KW-1185">Reference proteome</keyword>
<comment type="caution">
    <text evidence="1">The sequence shown here is derived from an EMBL/GenBank/DDBJ whole genome shotgun (WGS) entry which is preliminary data.</text>
</comment>
<evidence type="ECO:0000313" key="2">
    <source>
        <dbReference type="Proteomes" id="UP001186974"/>
    </source>
</evidence>
<organism evidence="1 2">
    <name type="scientific">Coniosporium uncinatum</name>
    <dbReference type="NCBI Taxonomy" id="93489"/>
    <lineage>
        <taxon>Eukaryota</taxon>
        <taxon>Fungi</taxon>
        <taxon>Dikarya</taxon>
        <taxon>Ascomycota</taxon>
        <taxon>Pezizomycotina</taxon>
        <taxon>Dothideomycetes</taxon>
        <taxon>Dothideomycetes incertae sedis</taxon>
        <taxon>Coniosporium</taxon>
    </lineage>
</organism>
<dbReference type="Proteomes" id="UP001186974">
    <property type="component" value="Unassembled WGS sequence"/>
</dbReference>
<evidence type="ECO:0000313" key="1">
    <source>
        <dbReference type="EMBL" id="KAK3065894.1"/>
    </source>
</evidence>
<name>A0ACC3DDW0_9PEZI</name>